<dbReference type="EMBL" id="JARJCN010000049">
    <property type="protein sequence ID" value="KAJ7081652.1"/>
    <property type="molecule type" value="Genomic_DNA"/>
</dbReference>
<dbReference type="Gene3D" id="3.60.130.30">
    <property type="match status" value="1"/>
</dbReference>
<evidence type="ECO:0000313" key="2">
    <source>
        <dbReference type="Proteomes" id="UP001222325"/>
    </source>
</evidence>
<gene>
    <name evidence="1" type="ORF">B0H15DRAFT_753351</name>
</gene>
<organism evidence="1 2">
    <name type="scientific">Mycena belliarum</name>
    <dbReference type="NCBI Taxonomy" id="1033014"/>
    <lineage>
        <taxon>Eukaryota</taxon>
        <taxon>Fungi</taxon>
        <taxon>Dikarya</taxon>
        <taxon>Basidiomycota</taxon>
        <taxon>Agaricomycotina</taxon>
        <taxon>Agaricomycetes</taxon>
        <taxon>Agaricomycetidae</taxon>
        <taxon>Agaricales</taxon>
        <taxon>Marasmiineae</taxon>
        <taxon>Mycenaceae</taxon>
        <taxon>Mycena</taxon>
    </lineage>
</organism>
<proteinExistence type="predicted"/>
<evidence type="ECO:0000313" key="1">
    <source>
        <dbReference type="EMBL" id="KAJ7081652.1"/>
    </source>
</evidence>
<reference evidence="1" key="1">
    <citation type="submission" date="2023-03" db="EMBL/GenBank/DDBJ databases">
        <title>Massive genome expansion in bonnet fungi (Mycena s.s.) driven by repeated elements and novel gene families across ecological guilds.</title>
        <authorList>
            <consortium name="Lawrence Berkeley National Laboratory"/>
            <person name="Harder C.B."/>
            <person name="Miyauchi S."/>
            <person name="Viragh M."/>
            <person name="Kuo A."/>
            <person name="Thoen E."/>
            <person name="Andreopoulos B."/>
            <person name="Lu D."/>
            <person name="Skrede I."/>
            <person name="Drula E."/>
            <person name="Henrissat B."/>
            <person name="Morin E."/>
            <person name="Kohler A."/>
            <person name="Barry K."/>
            <person name="LaButti K."/>
            <person name="Morin E."/>
            <person name="Salamov A."/>
            <person name="Lipzen A."/>
            <person name="Mereny Z."/>
            <person name="Hegedus B."/>
            <person name="Baldrian P."/>
            <person name="Stursova M."/>
            <person name="Weitz H."/>
            <person name="Taylor A."/>
            <person name="Grigoriev I.V."/>
            <person name="Nagy L.G."/>
            <person name="Martin F."/>
            <person name="Kauserud H."/>
        </authorList>
    </citation>
    <scope>NUCLEOTIDE SEQUENCE</scope>
    <source>
        <strain evidence="1">CBHHK173m</strain>
    </source>
</reference>
<name>A0AAD6TZE7_9AGAR</name>
<protein>
    <submittedName>
        <fullName evidence="1">Uncharacterized protein</fullName>
    </submittedName>
</protein>
<comment type="caution">
    <text evidence="1">The sequence shown here is derived from an EMBL/GenBank/DDBJ whole genome shotgun (WGS) entry which is preliminary data.</text>
</comment>
<dbReference type="Proteomes" id="UP001222325">
    <property type="component" value="Unassembled WGS sequence"/>
</dbReference>
<feature type="non-terminal residue" evidence="1">
    <location>
        <position position="1"/>
    </location>
</feature>
<keyword evidence="2" id="KW-1185">Reference proteome</keyword>
<accession>A0AAD6TZE7</accession>
<dbReference type="AlphaFoldDB" id="A0AAD6TZE7"/>
<sequence>GVMYLFAARMYKLFDEALAQYEMHYTGSERPYYFSVFSAATFHLGNKCRTMVEDDLPWGWSALTALGNYNPDKGGHIILWDLNLVVCFPPGATILIPRTLVRYSFVKVNENESRYCLVQFTPAPVFNF</sequence>
<feature type="non-terminal residue" evidence="1">
    <location>
        <position position="128"/>
    </location>
</feature>